<dbReference type="Pfam" id="PF01926">
    <property type="entry name" value="MMR_HSR1"/>
    <property type="match status" value="1"/>
</dbReference>
<organism evidence="2 4">
    <name type="scientific">Budvicia aquatica</name>
    <dbReference type="NCBI Taxonomy" id="82979"/>
    <lineage>
        <taxon>Bacteria</taxon>
        <taxon>Pseudomonadati</taxon>
        <taxon>Pseudomonadota</taxon>
        <taxon>Gammaproteobacteria</taxon>
        <taxon>Enterobacterales</taxon>
        <taxon>Budviciaceae</taxon>
        <taxon>Budvicia</taxon>
    </lineage>
</organism>
<sequence>MDDKSGIEIVRSYLDVLPKSLSDKIIDKLKHTINYEPVIGVMGKTGAGKSSLCNAIFRSNICEVSDIGACTREVKRMKLTFGKRSLILIDIPGVGESKERDEEYKTLYRSLLPELDIVLWVLKGDDRAFASDEYFYHHVIKTSQEGDEKIVFVLNQIDKIEPYREWDTANNRPSPLQRQHIKEKQAYVEKCFHYPRNQIVAVSANDKYNIDLLVEEIIRCLPKHAKSNVIAQVDPKNRTDRAVEESIEAFGEGVSDFIDNLLDVVFLPSPVKTALKATKGVVVSAAKKVWGFFFG</sequence>
<dbReference type="PANTHER" id="PTHR42714:SF2">
    <property type="entry name" value="TRNA MODIFICATION GTPASE GTPBP3, MITOCHONDRIAL"/>
    <property type="match status" value="1"/>
</dbReference>
<dbReference type="CDD" id="cd11383">
    <property type="entry name" value="YfjP"/>
    <property type="match status" value="1"/>
</dbReference>
<dbReference type="InterPro" id="IPR027417">
    <property type="entry name" value="P-loop_NTPase"/>
</dbReference>
<dbReference type="EMBL" id="PDDX01000001">
    <property type="protein sequence ID" value="PHI28982.1"/>
    <property type="molecule type" value="Genomic_DNA"/>
</dbReference>
<accession>A0A2C6DKX5</accession>
<dbReference type="Proteomes" id="UP000373449">
    <property type="component" value="Unassembled WGS sequence"/>
</dbReference>
<keyword evidence="4" id="KW-1185">Reference proteome</keyword>
<dbReference type="GO" id="GO:0005525">
    <property type="term" value="F:GTP binding"/>
    <property type="evidence" value="ECO:0007669"/>
    <property type="project" value="InterPro"/>
</dbReference>
<reference evidence="3 5" key="3">
    <citation type="submission" date="2019-03" db="EMBL/GenBank/DDBJ databases">
        <authorList>
            <consortium name="Pathogen Informatics"/>
        </authorList>
    </citation>
    <scope>NUCLEOTIDE SEQUENCE [LARGE SCALE GENOMIC DNA]</scope>
    <source>
        <strain evidence="3 5">NCTC12282</strain>
    </source>
</reference>
<dbReference type="OrthoDB" id="9779790at2"/>
<evidence type="ECO:0000313" key="3">
    <source>
        <dbReference type="EMBL" id="VFS47116.1"/>
    </source>
</evidence>
<evidence type="ECO:0000313" key="4">
    <source>
        <dbReference type="Proteomes" id="UP000224974"/>
    </source>
</evidence>
<protein>
    <submittedName>
        <fullName evidence="2">Ferrous iron transporter B</fullName>
    </submittedName>
    <submittedName>
        <fullName evidence="3">GTPase Era</fullName>
    </submittedName>
</protein>
<dbReference type="GO" id="GO:0030488">
    <property type="term" value="P:tRNA methylation"/>
    <property type="evidence" value="ECO:0007669"/>
    <property type="project" value="TreeGrafter"/>
</dbReference>
<dbReference type="PANTHER" id="PTHR42714">
    <property type="entry name" value="TRNA MODIFICATION GTPASE GTPBP3"/>
    <property type="match status" value="1"/>
</dbReference>
<proteinExistence type="predicted"/>
<dbReference type="AlphaFoldDB" id="A0A2C6DKX5"/>
<dbReference type="RefSeq" id="WP_099044074.1">
    <property type="nucleotide sequence ID" value="NZ_CAADJA010000002.1"/>
</dbReference>
<dbReference type="Gene3D" id="3.40.50.300">
    <property type="entry name" value="P-loop containing nucleotide triphosphate hydrolases"/>
    <property type="match status" value="1"/>
</dbReference>
<evidence type="ECO:0000313" key="2">
    <source>
        <dbReference type="EMBL" id="PHI28982.1"/>
    </source>
</evidence>
<evidence type="ECO:0000313" key="5">
    <source>
        <dbReference type="Proteomes" id="UP000373449"/>
    </source>
</evidence>
<dbReference type="InterPro" id="IPR006073">
    <property type="entry name" value="GTP-bd"/>
</dbReference>
<dbReference type="GO" id="GO:0002098">
    <property type="term" value="P:tRNA wobble uridine modification"/>
    <property type="evidence" value="ECO:0007669"/>
    <property type="project" value="TreeGrafter"/>
</dbReference>
<gene>
    <name evidence="3" type="primary">era_3</name>
    <name evidence="2" type="ORF">CRN84_06460</name>
    <name evidence="3" type="ORF">NCTC12282_02051</name>
</gene>
<dbReference type="GO" id="GO:0005829">
    <property type="term" value="C:cytosol"/>
    <property type="evidence" value="ECO:0007669"/>
    <property type="project" value="TreeGrafter"/>
</dbReference>
<feature type="domain" description="G" evidence="1">
    <location>
        <begin position="39"/>
        <end position="155"/>
    </location>
</feature>
<dbReference type="EMBL" id="CAADJA010000002">
    <property type="protein sequence ID" value="VFS47116.1"/>
    <property type="molecule type" value="Genomic_DNA"/>
</dbReference>
<reference evidence="4" key="2">
    <citation type="submission" date="2017-09" db="EMBL/GenBank/DDBJ databases">
        <title>FDA dAtabase for Regulatory Grade micrObial Sequences (FDA-ARGOS): Supporting development and validation of Infectious Disease Dx tests.</title>
        <authorList>
            <person name="Minogue T."/>
            <person name="Wolcott M."/>
            <person name="Wasieloski L."/>
            <person name="Aguilar W."/>
            <person name="Moore D."/>
            <person name="Tallon L."/>
            <person name="Sadzewicz L."/>
            <person name="Ott S."/>
            <person name="Zhao X."/>
            <person name="Nagaraj S."/>
            <person name="Vavikolanu K."/>
            <person name="Aluvathingal J."/>
            <person name="Nadendla S."/>
            <person name="Sichtig H."/>
        </authorList>
    </citation>
    <scope>NUCLEOTIDE SEQUENCE [LARGE SCALE GENOMIC DNA]</scope>
    <source>
        <strain evidence="4">FDAARGOS_387</strain>
    </source>
</reference>
<name>A0A2C6DKX5_9GAMM</name>
<dbReference type="Proteomes" id="UP000224974">
    <property type="component" value="Unassembled WGS sequence"/>
</dbReference>
<reference evidence="2" key="1">
    <citation type="submission" date="2017-09" db="EMBL/GenBank/DDBJ databases">
        <title>FDA dAtabase for Regulatory Grade micrObial Sequences (FDA-ARGOS): Supporting development and validation of Infectious Disease Dx tests.</title>
        <authorList>
            <person name="Minogue T."/>
            <person name="Wolcott M."/>
            <person name="Wasieloski L."/>
            <person name="Aguilar W."/>
            <person name="Moore D."/>
            <person name="Tallon L.J."/>
            <person name="Sadzewicz L."/>
            <person name="Ott S."/>
            <person name="Zhao X."/>
            <person name="Nagaraj S."/>
            <person name="Vavikolanu K."/>
            <person name="Aluvathingal J."/>
            <person name="Nadendla S."/>
            <person name="Sichtig H."/>
        </authorList>
    </citation>
    <scope>NUCLEOTIDE SEQUENCE</scope>
    <source>
        <strain evidence="2">FDAARGOS_387</strain>
    </source>
</reference>
<dbReference type="SUPFAM" id="SSF52540">
    <property type="entry name" value="P-loop containing nucleoside triphosphate hydrolases"/>
    <property type="match status" value="1"/>
</dbReference>
<evidence type="ECO:0000259" key="1">
    <source>
        <dbReference type="Pfam" id="PF01926"/>
    </source>
</evidence>